<evidence type="ECO:0000313" key="1">
    <source>
        <dbReference type="EMBL" id="KAH7996750.1"/>
    </source>
</evidence>
<comment type="caution">
    <text evidence="1">The sequence shown here is derived from an EMBL/GenBank/DDBJ whole genome shotgun (WGS) entry which is preliminary data.</text>
</comment>
<evidence type="ECO:0000313" key="2">
    <source>
        <dbReference type="Proteomes" id="UP000827872"/>
    </source>
</evidence>
<dbReference type="EMBL" id="CM037628">
    <property type="protein sequence ID" value="KAH7996750.1"/>
    <property type="molecule type" value="Genomic_DNA"/>
</dbReference>
<accession>A0ACB8EVH9</accession>
<reference evidence="1" key="1">
    <citation type="submission" date="2021-08" db="EMBL/GenBank/DDBJ databases">
        <title>The first chromosome-level gecko genome reveals the dynamic sex chromosomes of Neotropical dwarf geckos (Sphaerodactylidae: Sphaerodactylus).</title>
        <authorList>
            <person name="Pinto B.J."/>
            <person name="Keating S.E."/>
            <person name="Gamble T."/>
        </authorList>
    </citation>
    <scope>NUCLEOTIDE SEQUENCE</scope>
    <source>
        <strain evidence="1">TG3544</strain>
    </source>
</reference>
<protein>
    <submittedName>
        <fullName evidence="1">Uncharacterized protein</fullName>
    </submittedName>
</protein>
<keyword evidence="2" id="KW-1185">Reference proteome</keyword>
<proteinExistence type="predicted"/>
<sequence length="307" mass="36034">MASHKDYKEALHEHPEVFRRYPLVPVHGVPLMEPIAQQWGPIENFEARPDDLLISTYPKAGTTWMQEIVDLIYAGGDIEKARRAPTYVRIPFLEICSPPPLPSGVDTLVNAPSPRVIKTHLPFQLVPKSFLKNKCKIIYVARNAKDNLVSYFFFDRMNLTQPEPGPWDGYVKKFMEGEVAWGSWYDHVRLYWDEMANHRILYVFYEDMKEDLTREIRRLMDFLEVDLPEDVVQKITHHTSFQVMKDNPMSNYSTFPDALFDKKISPFMRKGEVGDWKNYFTVAQREIFDADYELKMKGTTLRFRDVL</sequence>
<gene>
    <name evidence="1" type="ORF">K3G42_010738</name>
</gene>
<organism evidence="1 2">
    <name type="scientific">Sphaerodactylus townsendi</name>
    <dbReference type="NCBI Taxonomy" id="933632"/>
    <lineage>
        <taxon>Eukaryota</taxon>
        <taxon>Metazoa</taxon>
        <taxon>Chordata</taxon>
        <taxon>Craniata</taxon>
        <taxon>Vertebrata</taxon>
        <taxon>Euteleostomi</taxon>
        <taxon>Lepidosauria</taxon>
        <taxon>Squamata</taxon>
        <taxon>Bifurcata</taxon>
        <taxon>Gekkota</taxon>
        <taxon>Sphaerodactylidae</taxon>
        <taxon>Sphaerodactylus</taxon>
    </lineage>
</organism>
<name>A0ACB8EVH9_9SAUR</name>
<dbReference type="Proteomes" id="UP000827872">
    <property type="component" value="Linkage Group LG15"/>
</dbReference>